<dbReference type="EMBL" id="PSQE01000004">
    <property type="protein sequence ID" value="RHN63512.1"/>
    <property type="molecule type" value="Genomic_DNA"/>
</dbReference>
<evidence type="ECO:0000313" key="1">
    <source>
        <dbReference type="EMBL" id="RHN63512.1"/>
    </source>
</evidence>
<dbReference type="Proteomes" id="UP000265566">
    <property type="component" value="Chromosome 4"/>
</dbReference>
<sequence>MFNPIIPMDDFGAGFYPLLLGKFTTAIGSVVSLAACCSSCWEPLLL</sequence>
<name>A0A396ID99_MEDTR</name>
<dbReference type="Gramene" id="rna26216">
    <property type="protein sequence ID" value="RHN63512.1"/>
    <property type="gene ID" value="gene26216"/>
</dbReference>
<comment type="caution">
    <text evidence="1">The sequence shown here is derived from an EMBL/GenBank/DDBJ whole genome shotgun (WGS) entry which is preliminary data.</text>
</comment>
<gene>
    <name evidence="1" type="ORF">MtrunA17_Chr4g0059051</name>
</gene>
<organism evidence="1">
    <name type="scientific">Medicago truncatula</name>
    <name type="common">Barrel medic</name>
    <name type="synonym">Medicago tribuloides</name>
    <dbReference type="NCBI Taxonomy" id="3880"/>
    <lineage>
        <taxon>Eukaryota</taxon>
        <taxon>Viridiplantae</taxon>
        <taxon>Streptophyta</taxon>
        <taxon>Embryophyta</taxon>
        <taxon>Tracheophyta</taxon>
        <taxon>Spermatophyta</taxon>
        <taxon>Magnoliopsida</taxon>
        <taxon>eudicotyledons</taxon>
        <taxon>Gunneridae</taxon>
        <taxon>Pentapetalae</taxon>
        <taxon>rosids</taxon>
        <taxon>fabids</taxon>
        <taxon>Fabales</taxon>
        <taxon>Fabaceae</taxon>
        <taxon>Papilionoideae</taxon>
        <taxon>50 kb inversion clade</taxon>
        <taxon>NPAAA clade</taxon>
        <taxon>Hologalegina</taxon>
        <taxon>IRL clade</taxon>
        <taxon>Trifolieae</taxon>
        <taxon>Medicago</taxon>
    </lineage>
</organism>
<protein>
    <submittedName>
        <fullName evidence="1">Uncharacterized protein</fullName>
    </submittedName>
</protein>
<accession>A0A396ID99</accession>
<reference evidence="1" key="1">
    <citation type="journal article" date="2018" name="Nat. Plants">
        <title>Whole-genome landscape of Medicago truncatula symbiotic genes.</title>
        <authorList>
            <person name="Pecrix Y."/>
            <person name="Gamas P."/>
            <person name="Carrere S."/>
        </authorList>
    </citation>
    <scope>NUCLEOTIDE SEQUENCE</scope>
    <source>
        <tissue evidence="1">Leaves</tissue>
    </source>
</reference>
<proteinExistence type="predicted"/>
<dbReference type="AlphaFoldDB" id="A0A396ID99"/>